<reference evidence="1 2" key="1">
    <citation type="submission" date="2024-01" db="EMBL/GenBank/DDBJ databases">
        <title>The complete chloroplast genome sequence of Lithospermum erythrorhizon: insights into the phylogenetic relationship among Boraginaceae species and the maternal lineages of purple gromwells.</title>
        <authorList>
            <person name="Okada T."/>
            <person name="Watanabe K."/>
        </authorList>
    </citation>
    <scope>NUCLEOTIDE SEQUENCE [LARGE SCALE GENOMIC DNA]</scope>
</reference>
<evidence type="ECO:0000313" key="1">
    <source>
        <dbReference type="EMBL" id="GAA0179371.1"/>
    </source>
</evidence>
<accession>A0AAV3RL26</accession>
<dbReference type="EMBL" id="BAABME010010507">
    <property type="protein sequence ID" value="GAA0179371.1"/>
    <property type="molecule type" value="Genomic_DNA"/>
</dbReference>
<proteinExistence type="predicted"/>
<sequence length="146" mass="16669">MSRRNPNYITLSDEESNEEVMSDNNVNNFVAFMTNITKEHAVSPTVVDRPSDKISDDEEDLTKEELMANYQMLFMKWSKLTHAYTTEETERRIKMMNSSTNVLDEILLQGKRSGNNTGIGFSGDNGKKRMELPIRKWVAAGVKSNL</sequence>
<organism evidence="1 2">
    <name type="scientific">Lithospermum erythrorhizon</name>
    <name type="common">Purple gromwell</name>
    <name type="synonym">Lithospermum officinale var. erythrorhizon</name>
    <dbReference type="NCBI Taxonomy" id="34254"/>
    <lineage>
        <taxon>Eukaryota</taxon>
        <taxon>Viridiplantae</taxon>
        <taxon>Streptophyta</taxon>
        <taxon>Embryophyta</taxon>
        <taxon>Tracheophyta</taxon>
        <taxon>Spermatophyta</taxon>
        <taxon>Magnoliopsida</taxon>
        <taxon>eudicotyledons</taxon>
        <taxon>Gunneridae</taxon>
        <taxon>Pentapetalae</taxon>
        <taxon>asterids</taxon>
        <taxon>lamiids</taxon>
        <taxon>Boraginales</taxon>
        <taxon>Boraginaceae</taxon>
        <taxon>Boraginoideae</taxon>
        <taxon>Lithospermeae</taxon>
        <taxon>Lithospermum</taxon>
    </lineage>
</organism>
<name>A0AAV3RL26_LITER</name>
<comment type="caution">
    <text evidence="1">The sequence shown here is derived from an EMBL/GenBank/DDBJ whole genome shotgun (WGS) entry which is preliminary data.</text>
</comment>
<gene>
    <name evidence="1" type="ORF">LIER_29961</name>
</gene>
<protein>
    <submittedName>
        <fullName evidence="1">Uncharacterized protein</fullName>
    </submittedName>
</protein>
<evidence type="ECO:0000313" key="2">
    <source>
        <dbReference type="Proteomes" id="UP001454036"/>
    </source>
</evidence>
<dbReference type="Proteomes" id="UP001454036">
    <property type="component" value="Unassembled WGS sequence"/>
</dbReference>
<keyword evidence="2" id="KW-1185">Reference proteome</keyword>
<dbReference type="AlphaFoldDB" id="A0AAV3RL26"/>